<organism evidence="2 3">
    <name type="scientific">uncultured phage cr3_1</name>
    <dbReference type="NCBI Taxonomy" id="2772065"/>
    <lineage>
        <taxon>Viruses</taxon>
        <taxon>Duplodnaviria</taxon>
        <taxon>Heunggongvirae</taxon>
        <taxon>Uroviricota</taxon>
        <taxon>Caudoviricetes</taxon>
        <taxon>Crassvirales</taxon>
        <taxon>Intestiviridae</taxon>
        <taxon>Crudevirinae</taxon>
        <taxon>Diorhovirus</taxon>
        <taxon>Diorhovirus intestinalis</taxon>
    </lineage>
</organism>
<protein>
    <submittedName>
        <fullName evidence="2">Uncharacterized protein</fullName>
    </submittedName>
</protein>
<dbReference type="RefSeq" id="YP_010110743.1">
    <property type="nucleotide sequence ID" value="NC_055874.1"/>
</dbReference>
<feature type="transmembrane region" description="Helical" evidence="1">
    <location>
        <begin position="6"/>
        <end position="24"/>
    </location>
</feature>
<keyword evidence="1" id="KW-0812">Transmembrane</keyword>
<evidence type="ECO:0000313" key="2">
    <source>
        <dbReference type="EMBL" id="QOR58585.1"/>
    </source>
</evidence>
<dbReference type="EMBL" id="MT774381">
    <property type="protein sequence ID" value="QOR58585.1"/>
    <property type="molecule type" value="Genomic_DNA"/>
</dbReference>
<evidence type="ECO:0000313" key="3">
    <source>
        <dbReference type="Proteomes" id="UP000594037"/>
    </source>
</evidence>
<name>A0A7M1RVZ6_9CAUD</name>
<keyword evidence="3" id="KW-1185">Reference proteome</keyword>
<dbReference type="Proteomes" id="UP000594037">
    <property type="component" value="Segment"/>
</dbReference>
<accession>A0A7M1RVZ6</accession>
<dbReference type="GeneID" id="65129063"/>
<keyword evidence="1" id="KW-0472">Membrane</keyword>
<feature type="transmembrane region" description="Helical" evidence="1">
    <location>
        <begin position="66"/>
        <end position="83"/>
    </location>
</feature>
<sequence>METMIVVIEIFGIFWLLMAFAYLFKAQGIKEANKFVVNNYKPNNVYKKFLETTADKYKGYMKECKYCTCYAIVIFAVLITVILCSE</sequence>
<reference evidence="2 3" key="1">
    <citation type="submission" date="2020-07" db="EMBL/GenBank/DDBJ databases">
        <title>Taxonomic proposal: Crassvirales, a new order of highly abundant and diverse bacterial viruses.</title>
        <authorList>
            <person name="Shkoporov A.N."/>
            <person name="Stockdale S.R."/>
            <person name="Guerin E."/>
            <person name="Ross R.P."/>
            <person name="Hill C."/>
        </authorList>
    </citation>
    <scope>NUCLEOTIDE SEQUENCE [LARGE SCALE GENOMIC DNA]</scope>
</reference>
<proteinExistence type="predicted"/>
<dbReference type="KEGG" id="vg:65129063"/>
<evidence type="ECO:0000256" key="1">
    <source>
        <dbReference type="SAM" id="Phobius"/>
    </source>
</evidence>
<keyword evidence="1" id="KW-1133">Transmembrane helix</keyword>